<dbReference type="SMART" id="SM00220">
    <property type="entry name" value="S_TKc"/>
    <property type="match status" value="1"/>
</dbReference>
<comment type="similarity">
    <text evidence="2 15">Belongs to the protein kinase superfamily. AGC Ser/Thr protein kinase family. PKC subfamily.</text>
</comment>
<dbReference type="Pfam" id="PF00168">
    <property type="entry name" value="C2"/>
    <property type="match status" value="1"/>
</dbReference>
<organism evidence="22 23">
    <name type="scientific">Porites evermanni</name>
    <dbReference type="NCBI Taxonomy" id="104178"/>
    <lineage>
        <taxon>Eukaryota</taxon>
        <taxon>Metazoa</taxon>
        <taxon>Cnidaria</taxon>
        <taxon>Anthozoa</taxon>
        <taxon>Hexacorallia</taxon>
        <taxon>Scleractinia</taxon>
        <taxon>Fungiina</taxon>
        <taxon>Poritidae</taxon>
        <taxon>Porites</taxon>
    </lineage>
</organism>
<dbReference type="InterPro" id="IPR008271">
    <property type="entry name" value="Ser/Thr_kinase_AS"/>
</dbReference>
<evidence type="ECO:0000256" key="7">
    <source>
        <dbReference type="ARBA" id="ARBA00022723"/>
    </source>
</evidence>
<keyword evidence="9 15" id="KW-0547">Nucleotide-binding</keyword>
<evidence type="ECO:0000256" key="16">
    <source>
        <dbReference type="PROSITE-ProRule" id="PRU10141"/>
    </source>
</evidence>
<evidence type="ECO:0000256" key="6">
    <source>
        <dbReference type="ARBA" id="ARBA00022679"/>
    </source>
</evidence>
<dbReference type="InterPro" id="IPR000719">
    <property type="entry name" value="Prot_kinase_dom"/>
</dbReference>
<feature type="domain" description="AGC-kinase C-terminal" evidence="21">
    <location>
        <begin position="691"/>
        <end position="762"/>
    </location>
</feature>
<evidence type="ECO:0000259" key="20">
    <source>
        <dbReference type="PROSITE" id="PS50081"/>
    </source>
</evidence>
<dbReference type="PANTHER" id="PTHR24351">
    <property type="entry name" value="RIBOSOMAL PROTEIN S6 KINASE"/>
    <property type="match status" value="1"/>
</dbReference>
<comment type="caution">
    <text evidence="22">The sequence shown here is derived from an EMBL/GenBank/DDBJ whole genome shotgun (WGS) entry which is preliminary data.</text>
</comment>
<dbReference type="PRINTS" id="PR00008">
    <property type="entry name" value="DAGPEDOMAIN"/>
</dbReference>
<evidence type="ECO:0000256" key="8">
    <source>
        <dbReference type="ARBA" id="ARBA00022737"/>
    </source>
</evidence>
<evidence type="ECO:0000313" key="23">
    <source>
        <dbReference type="Proteomes" id="UP001159427"/>
    </source>
</evidence>
<feature type="region of interest" description="Disordered" evidence="17">
    <location>
        <begin position="401"/>
        <end position="422"/>
    </location>
</feature>
<dbReference type="EC" id="2.7.11.13" evidence="3 15"/>
<dbReference type="SMART" id="SM00239">
    <property type="entry name" value="C2"/>
    <property type="match status" value="1"/>
</dbReference>
<evidence type="ECO:0000259" key="21">
    <source>
        <dbReference type="PROSITE" id="PS51285"/>
    </source>
</evidence>
<sequence>MADREGKGSAPINRGINRRGAFKQKNVVTVKDHQFIARFLKQPTFCGHCKDFIWGFVGRQGFQCQVCSFVVHKRCHEYVSFACPGSEAVTYAGYPESPHKFKVKTYTSPTFCDHCGSLLYGLIHQGIECEGCQMNAHKRCEKFIPKLCGADHTERRGRLHFKVSIDGTGKERTLRIDVREAKNLIPMDPNGYSDPYVKIKLIPDPDKSSKKKTKTVRKTLNPVFNETFEIPITQADCDRRLSIQVWDWDRTTSNDFMGSLSFGVSELWKQGQEGWFKLLSKEEGKFYNIPIIDDDEGQAVSELRSKYKKRPRNTMDTQQTKSPSLVTDLQINLCICQLAFKFLPDTVSDKNSWDTLTKRCFFPSRASLVPLKVLYCGLVTKSCTPTLRGQGDPKFMRAQLKEEEDRQEREYREAQSSRHDTEGGVRYRPEDFHFLKVLGKGSFGKVMLAERKGTDEVYAIKVLKKDVIVQDDDVECTMTEKRVLALRGKPPFLTSLFCCFQSYDRLYFVMEFVNGGDLMFHIQQLGRFREPQAVFYVAEIVLGLLFLHKRGIVYRDLKLDNVMLDSDGHIKIADFGMCKENMMNGKTTRTFCGTPDYIAPEIVAYQPYGFSVDWWALGVLIYEMLAGQPPFDGDDEDELFNSILEHSVSYPKAVSKEAVLIVKGFLTKHPAKRLGCGENGEQDIKDHVFFRHINWIKLMNREVQPPFKPKIKSKRSFDNFDPEFTDEAARLTPCDKSFIANINQNDFHGFSYVNVEFPAKEKETTSDGDINV</sequence>
<keyword evidence="13" id="KW-0106">Calcium</keyword>
<dbReference type="InterPro" id="IPR000961">
    <property type="entry name" value="AGC-kinase_C"/>
</dbReference>
<dbReference type="SUPFAM" id="SSF49562">
    <property type="entry name" value="C2 domain (Calcium/lipid-binding domain, CaLB)"/>
    <property type="match status" value="1"/>
</dbReference>
<feature type="domain" description="Phorbol-ester/DAG-type" evidence="20">
    <location>
        <begin position="32"/>
        <end position="83"/>
    </location>
</feature>
<dbReference type="PROSITE" id="PS50004">
    <property type="entry name" value="C2"/>
    <property type="match status" value="1"/>
</dbReference>
<keyword evidence="4 15" id="KW-0723">Serine/threonine-protein kinase</keyword>
<feature type="domain" description="Protein kinase" evidence="19">
    <location>
        <begin position="432"/>
        <end position="690"/>
    </location>
</feature>
<keyword evidence="11 15" id="KW-0418">Kinase</keyword>
<dbReference type="CDD" id="cd20836">
    <property type="entry name" value="C1_cPKC_rpt2"/>
    <property type="match status" value="1"/>
</dbReference>
<dbReference type="Gene3D" id="3.30.200.20">
    <property type="entry name" value="Phosphorylase Kinase, domain 1"/>
    <property type="match status" value="1"/>
</dbReference>
<dbReference type="SUPFAM" id="SSF57889">
    <property type="entry name" value="Cysteine-rich domain"/>
    <property type="match status" value="2"/>
</dbReference>
<dbReference type="SMART" id="SM00109">
    <property type="entry name" value="C1"/>
    <property type="match status" value="2"/>
</dbReference>
<keyword evidence="8" id="KW-0677">Repeat</keyword>
<evidence type="ECO:0000256" key="9">
    <source>
        <dbReference type="ARBA" id="ARBA00022741"/>
    </source>
</evidence>
<gene>
    <name evidence="22" type="ORF">PEVE_00025352</name>
</gene>
<dbReference type="SUPFAM" id="SSF56112">
    <property type="entry name" value="Protein kinase-like (PK-like)"/>
    <property type="match status" value="1"/>
</dbReference>
<keyword evidence="10" id="KW-0863">Zinc-finger</keyword>
<reference evidence="22 23" key="1">
    <citation type="submission" date="2022-05" db="EMBL/GenBank/DDBJ databases">
        <authorList>
            <consortium name="Genoscope - CEA"/>
            <person name="William W."/>
        </authorList>
    </citation>
    <scope>NUCLEOTIDE SEQUENCE [LARGE SCALE GENOMIC DNA]</scope>
</reference>
<evidence type="ECO:0000256" key="1">
    <source>
        <dbReference type="ARBA" id="ARBA00001913"/>
    </source>
</evidence>
<feature type="binding site" evidence="16">
    <location>
        <position position="461"/>
    </location>
    <ligand>
        <name>ATP</name>
        <dbReference type="ChEBI" id="CHEBI:30616"/>
    </ligand>
</feature>
<dbReference type="InterPro" id="IPR017892">
    <property type="entry name" value="Pkinase_C"/>
</dbReference>
<dbReference type="CDD" id="cd05587">
    <property type="entry name" value="STKc_cPKC"/>
    <property type="match status" value="1"/>
</dbReference>
<dbReference type="Gene3D" id="3.30.60.20">
    <property type="match status" value="2"/>
</dbReference>
<accession>A0ABN8M6J4</accession>
<comment type="cofactor">
    <cofactor evidence="1">
        <name>Ca(2+)</name>
        <dbReference type="ChEBI" id="CHEBI:29108"/>
    </cofactor>
</comment>
<dbReference type="Pfam" id="PF00433">
    <property type="entry name" value="Pkinase_C"/>
    <property type="match status" value="1"/>
</dbReference>
<evidence type="ECO:0000256" key="3">
    <source>
        <dbReference type="ARBA" id="ARBA00012429"/>
    </source>
</evidence>
<name>A0ABN8M6J4_9CNID</name>
<dbReference type="PROSITE" id="PS00479">
    <property type="entry name" value="ZF_DAG_PE_1"/>
    <property type="match status" value="2"/>
</dbReference>
<dbReference type="PIRSF" id="PIRSF000550">
    <property type="entry name" value="PKC_alpha"/>
    <property type="match status" value="1"/>
</dbReference>
<dbReference type="PROSITE" id="PS00107">
    <property type="entry name" value="PROTEIN_KINASE_ATP"/>
    <property type="match status" value="1"/>
</dbReference>
<protein>
    <recommendedName>
        <fullName evidence="3 15">Protein kinase C</fullName>
        <ecNumber evidence="3 15">2.7.11.13</ecNumber>
    </recommendedName>
</protein>
<dbReference type="InterPro" id="IPR011009">
    <property type="entry name" value="Kinase-like_dom_sf"/>
</dbReference>
<evidence type="ECO:0000256" key="2">
    <source>
        <dbReference type="ARBA" id="ARBA00005490"/>
    </source>
</evidence>
<keyword evidence="7" id="KW-0479">Metal-binding</keyword>
<evidence type="ECO:0000259" key="19">
    <source>
        <dbReference type="PROSITE" id="PS50011"/>
    </source>
</evidence>
<keyword evidence="12" id="KW-0862">Zinc</keyword>
<dbReference type="PROSITE" id="PS00108">
    <property type="entry name" value="PROTEIN_KINASE_ST"/>
    <property type="match status" value="1"/>
</dbReference>
<evidence type="ECO:0000256" key="13">
    <source>
        <dbReference type="ARBA" id="ARBA00022837"/>
    </source>
</evidence>
<evidence type="ECO:0000256" key="14">
    <source>
        <dbReference type="ARBA" id="ARBA00022840"/>
    </source>
</evidence>
<dbReference type="CDD" id="cd20833">
    <property type="entry name" value="C1_cPKC_rpt1"/>
    <property type="match status" value="1"/>
</dbReference>
<dbReference type="InterPro" id="IPR035892">
    <property type="entry name" value="C2_domain_sf"/>
</dbReference>
<evidence type="ECO:0000256" key="5">
    <source>
        <dbReference type="ARBA" id="ARBA00022553"/>
    </source>
</evidence>
<dbReference type="InterPro" id="IPR000008">
    <property type="entry name" value="C2_dom"/>
</dbReference>
<dbReference type="InterPro" id="IPR002219">
    <property type="entry name" value="PKC_DAG/PE"/>
</dbReference>
<dbReference type="Proteomes" id="UP001159427">
    <property type="component" value="Unassembled WGS sequence"/>
</dbReference>
<evidence type="ECO:0000313" key="22">
    <source>
        <dbReference type="EMBL" id="CAH3025196.1"/>
    </source>
</evidence>
<dbReference type="PROSITE" id="PS51285">
    <property type="entry name" value="AGC_KINASE_CTER"/>
    <property type="match status" value="1"/>
</dbReference>
<dbReference type="PRINTS" id="PR00360">
    <property type="entry name" value="C2DOMAIN"/>
</dbReference>
<evidence type="ECO:0000256" key="11">
    <source>
        <dbReference type="ARBA" id="ARBA00022777"/>
    </source>
</evidence>
<feature type="domain" description="C2" evidence="18">
    <location>
        <begin position="155"/>
        <end position="276"/>
    </location>
</feature>
<comment type="catalytic activity">
    <reaction evidence="15">
        <text>L-threonyl-[protein] + ATP = O-phospho-L-threonyl-[protein] + ADP + H(+)</text>
        <dbReference type="Rhea" id="RHEA:46608"/>
        <dbReference type="Rhea" id="RHEA-COMP:11060"/>
        <dbReference type="Rhea" id="RHEA-COMP:11605"/>
        <dbReference type="ChEBI" id="CHEBI:15378"/>
        <dbReference type="ChEBI" id="CHEBI:30013"/>
        <dbReference type="ChEBI" id="CHEBI:30616"/>
        <dbReference type="ChEBI" id="CHEBI:61977"/>
        <dbReference type="ChEBI" id="CHEBI:456216"/>
        <dbReference type="EC" id="2.7.11.13"/>
    </reaction>
</comment>
<keyword evidence="23" id="KW-1185">Reference proteome</keyword>
<dbReference type="Pfam" id="PF00130">
    <property type="entry name" value="C1_1"/>
    <property type="match status" value="2"/>
</dbReference>
<evidence type="ECO:0000259" key="18">
    <source>
        <dbReference type="PROSITE" id="PS50004"/>
    </source>
</evidence>
<dbReference type="InterPro" id="IPR017441">
    <property type="entry name" value="Protein_kinase_ATP_BS"/>
</dbReference>
<dbReference type="EMBL" id="CALNXI010000341">
    <property type="protein sequence ID" value="CAH3025196.1"/>
    <property type="molecule type" value="Genomic_DNA"/>
</dbReference>
<feature type="domain" description="Phorbol-ester/DAG-type" evidence="20">
    <location>
        <begin position="98"/>
        <end position="148"/>
    </location>
</feature>
<dbReference type="Pfam" id="PF00069">
    <property type="entry name" value="Pkinase"/>
    <property type="match status" value="1"/>
</dbReference>
<dbReference type="PROSITE" id="PS50011">
    <property type="entry name" value="PROTEIN_KINASE_DOM"/>
    <property type="match status" value="1"/>
</dbReference>
<dbReference type="InterPro" id="IPR014375">
    <property type="entry name" value="Protein_kinase_C_a/b/g"/>
</dbReference>
<dbReference type="Gene3D" id="1.10.510.10">
    <property type="entry name" value="Transferase(Phosphotransferase) domain 1"/>
    <property type="match status" value="1"/>
</dbReference>
<evidence type="ECO:0000256" key="15">
    <source>
        <dbReference type="PIRNR" id="PIRNR000550"/>
    </source>
</evidence>
<evidence type="ECO:0000256" key="4">
    <source>
        <dbReference type="ARBA" id="ARBA00022527"/>
    </source>
</evidence>
<dbReference type="CDD" id="cd04026">
    <property type="entry name" value="C2_PKC_alpha_gamma"/>
    <property type="match status" value="1"/>
</dbReference>
<keyword evidence="14 15" id="KW-0067">ATP-binding</keyword>
<evidence type="ECO:0000256" key="10">
    <source>
        <dbReference type="ARBA" id="ARBA00022771"/>
    </source>
</evidence>
<dbReference type="SMART" id="SM00133">
    <property type="entry name" value="S_TK_X"/>
    <property type="match status" value="1"/>
</dbReference>
<keyword evidence="6 15" id="KW-0808">Transferase</keyword>
<keyword evidence="5" id="KW-0597">Phosphoprotein</keyword>
<evidence type="ECO:0000256" key="17">
    <source>
        <dbReference type="SAM" id="MobiDB-lite"/>
    </source>
</evidence>
<proteinExistence type="inferred from homology"/>
<dbReference type="InterPro" id="IPR020454">
    <property type="entry name" value="DAG/PE-bd"/>
</dbReference>
<dbReference type="PROSITE" id="PS50081">
    <property type="entry name" value="ZF_DAG_PE_2"/>
    <property type="match status" value="2"/>
</dbReference>
<dbReference type="InterPro" id="IPR046349">
    <property type="entry name" value="C1-like_sf"/>
</dbReference>
<dbReference type="Gene3D" id="2.60.40.150">
    <property type="entry name" value="C2 domain"/>
    <property type="match status" value="1"/>
</dbReference>
<evidence type="ECO:0000256" key="12">
    <source>
        <dbReference type="ARBA" id="ARBA00022833"/>
    </source>
</evidence>